<dbReference type="InterPro" id="IPR003824">
    <property type="entry name" value="UppP"/>
</dbReference>
<evidence type="ECO:0000256" key="15">
    <source>
        <dbReference type="ARBA" id="ARBA00032932"/>
    </source>
</evidence>
<keyword evidence="12 17" id="KW-0046">Antibiotic resistance</keyword>
<evidence type="ECO:0000256" key="12">
    <source>
        <dbReference type="ARBA" id="ARBA00023251"/>
    </source>
</evidence>
<dbReference type="NCBIfam" id="NF001395">
    <property type="entry name" value="PRK00281.3-1"/>
    <property type="match status" value="1"/>
</dbReference>
<proteinExistence type="inferred from homology"/>
<dbReference type="EMBL" id="JYIY01000075">
    <property type="protein sequence ID" value="KJL36153.1"/>
    <property type="molecule type" value="Genomic_DNA"/>
</dbReference>
<comment type="function">
    <text evidence="17">Catalyzes the dephosphorylation of undecaprenyl diphosphate (UPP). Confers resistance to bacitracin.</text>
</comment>
<evidence type="ECO:0000256" key="5">
    <source>
        <dbReference type="ARBA" id="ARBA00022475"/>
    </source>
</evidence>
<dbReference type="GO" id="GO:0071555">
    <property type="term" value="P:cell wall organization"/>
    <property type="evidence" value="ECO:0007669"/>
    <property type="project" value="UniProtKB-KW"/>
</dbReference>
<dbReference type="GO" id="GO:0050380">
    <property type="term" value="F:undecaprenyl-diphosphatase activity"/>
    <property type="evidence" value="ECO:0007669"/>
    <property type="project" value="UniProtKB-UniRule"/>
</dbReference>
<evidence type="ECO:0000256" key="16">
    <source>
        <dbReference type="ARBA" id="ARBA00047594"/>
    </source>
</evidence>
<evidence type="ECO:0000256" key="8">
    <source>
        <dbReference type="ARBA" id="ARBA00022960"/>
    </source>
</evidence>
<keyword evidence="11 17" id="KW-0472">Membrane</keyword>
<evidence type="ECO:0000256" key="10">
    <source>
        <dbReference type="ARBA" id="ARBA00022989"/>
    </source>
</evidence>
<feature type="transmembrane region" description="Helical" evidence="17">
    <location>
        <begin position="228"/>
        <end position="246"/>
    </location>
</feature>
<keyword evidence="7 17" id="KW-0378">Hydrolase</keyword>
<dbReference type="GO" id="GO:0046677">
    <property type="term" value="P:response to antibiotic"/>
    <property type="evidence" value="ECO:0007669"/>
    <property type="project" value="UniProtKB-UniRule"/>
</dbReference>
<feature type="transmembrane region" description="Helical" evidence="17">
    <location>
        <begin position="61"/>
        <end position="81"/>
    </location>
</feature>
<comment type="similarity">
    <text evidence="2 17">Belongs to the UppP family.</text>
</comment>
<dbReference type="HAMAP" id="MF_01006">
    <property type="entry name" value="Undec_diphosphatase"/>
    <property type="match status" value="1"/>
</dbReference>
<dbReference type="GO" id="GO:0005886">
    <property type="term" value="C:plasma membrane"/>
    <property type="evidence" value="ECO:0007669"/>
    <property type="project" value="UniProtKB-SubCell"/>
</dbReference>
<feature type="transmembrane region" description="Helical" evidence="17">
    <location>
        <begin position="107"/>
        <end position="125"/>
    </location>
</feature>
<organism evidence="18 19">
    <name type="scientific">Microbacterium ginsengisoli</name>
    <dbReference type="NCBI Taxonomy" id="400772"/>
    <lineage>
        <taxon>Bacteria</taxon>
        <taxon>Bacillati</taxon>
        <taxon>Actinomycetota</taxon>
        <taxon>Actinomycetes</taxon>
        <taxon>Micrococcales</taxon>
        <taxon>Microbacteriaceae</taxon>
        <taxon>Microbacterium</taxon>
    </lineage>
</organism>
<dbReference type="EC" id="3.6.1.27" evidence="3 17"/>
<dbReference type="PATRIC" id="fig|400772.4.peg.1849"/>
<sequence>MCDYARVDLTYLQAVVIGLLQGVTELFPISSLGHSILVPAWIGGEWQSLVTQGDSSGHTPFLAFVVALHVATALALIVFYWRDWVAVIRGFFWSLSHRSLGRSEARLAWLLIIGTIPVGVIGLLLEKPLRVLFSTPLVAAVFLTLNGLVLLTAELLRRRQTILAGRAARAAGSRAEARGVAARRIDDLSLGEGALIGTTQALALLPGISRSGVTISAGLLRRLDHESAARFAFMLATPVILAAGVLKVPDLLQPDARGIMGQVIVGSICAFVAAFAAVAFLSRYFHTRTLYPFVIYCVVVGVASIIRFGFFG</sequence>
<evidence type="ECO:0000256" key="13">
    <source>
        <dbReference type="ARBA" id="ARBA00023316"/>
    </source>
</evidence>
<dbReference type="PANTHER" id="PTHR30622">
    <property type="entry name" value="UNDECAPRENYL-DIPHOSPHATASE"/>
    <property type="match status" value="1"/>
</dbReference>
<keyword evidence="9 17" id="KW-0573">Peptidoglycan synthesis</keyword>
<evidence type="ECO:0000256" key="2">
    <source>
        <dbReference type="ARBA" id="ARBA00010621"/>
    </source>
</evidence>
<evidence type="ECO:0000256" key="3">
    <source>
        <dbReference type="ARBA" id="ARBA00012374"/>
    </source>
</evidence>
<comment type="caution">
    <text evidence="18">The sequence shown here is derived from an EMBL/GenBank/DDBJ whole genome shotgun (WGS) entry which is preliminary data.</text>
</comment>
<dbReference type="GO" id="GO:0008360">
    <property type="term" value="P:regulation of cell shape"/>
    <property type="evidence" value="ECO:0007669"/>
    <property type="project" value="UniProtKB-KW"/>
</dbReference>
<reference evidence="18 19" key="1">
    <citation type="submission" date="2015-02" db="EMBL/GenBank/DDBJ databases">
        <title>Draft genome sequences of ten Microbacterium spp. with emphasis on heavy metal contaminated environments.</title>
        <authorList>
            <person name="Corretto E."/>
        </authorList>
    </citation>
    <scope>NUCLEOTIDE SEQUENCE [LARGE SCALE GENOMIC DNA]</scope>
    <source>
        <strain evidence="18 19">DSM 18659</strain>
    </source>
</reference>
<accession>A0A0F0LSN3</accession>
<dbReference type="GO" id="GO:0009252">
    <property type="term" value="P:peptidoglycan biosynthetic process"/>
    <property type="evidence" value="ECO:0007669"/>
    <property type="project" value="UniProtKB-KW"/>
</dbReference>
<keyword evidence="13 17" id="KW-0961">Cell wall biogenesis/degradation</keyword>
<dbReference type="Pfam" id="PF02673">
    <property type="entry name" value="BacA"/>
    <property type="match status" value="1"/>
</dbReference>
<feature type="transmembrane region" description="Helical" evidence="17">
    <location>
        <begin position="137"/>
        <end position="156"/>
    </location>
</feature>
<dbReference type="STRING" id="400772.RR49_01829"/>
<name>A0A0F0LSN3_9MICO</name>
<protein>
    <recommendedName>
        <fullName evidence="4 17">Undecaprenyl-diphosphatase</fullName>
        <ecNumber evidence="3 17">3.6.1.27</ecNumber>
    </recommendedName>
    <alternativeName>
        <fullName evidence="15 17">Bacitracin resistance protein</fullName>
    </alternativeName>
    <alternativeName>
        <fullName evidence="14 17">Undecaprenyl pyrophosphate phosphatase</fullName>
    </alternativeName>
</protein>
<keyword evidence="6 17" id="KW-0812">Transmembrane</keyword>
<comment type="subcellular location">
    <subcellularLocation>
        <location evidence="1 17">Cell membrane</location>
        <topology evidence="1 17">Multi-pass membrane protein</topology>
    </subcellularLocation>
</comment>
<evidence type="ECO:0000313" key="18">
    <source>
        <dbReference type="EMBL" id="KJL36153.1"/>
    </source>
</evidence>
<evidence type="ECO:0000256" key="11">
    <source>
        <dbReference type="ARBA" id="ARBA00023136"/>
    </source>
</evidence>
<evidence type="ECO:0000256" key="17">
    <source>
        <dbReference type="HAMAP-Rule" id="MF_01006"/>
    </source>
</evidence>
<keyword evidence="8 17" id="KW-0133">Cell shape</keyword>
<comment type="miscellaneous">
    <text evidence="17">Bacitracin is thought to be involved in the inhibition of peptidoglycan synthesis by sequestering undecaprenyl diphosphate, thereby reducing the pool of lipid carrier available.</text>
</comment>
<evidence type="ECO:0000256" key="14">
    <source>
        <dbReference type="ARBA" id="ARBA00032707"/>
    </source>
</evidence>
<evidence type="ECO:0000256" key="1">
    <source>
        <dbReference type="ARBA" id="ARBA00004651"/>
    </source>
</evidence>
<dbReference type="AlphaFoldDB" id="A0A0F0LSN3"/>
<evidence type="ECO:0000256" key="9">
    <source>
        <dbReference type="ARBA" id="ARBA00022984"/>
    </source>
</evidence>
<dbReference type="Proteomes" id="UP000033451">
    <property type="component" value="Unassembled WGS sequence"/>
</dbReference>
<keyword evidence="19" id="KW-1185">Reference proteome</keyword>
<evidence type="ECO:0000256" key="7">
    <source>
        <dbReference type="ARBA" id="ARBA00022801"/>
    </source>
</evidence>
<keyword evidence="10 17" id="KW-1133">Transmembrane helix</keyword>
<gene>
    <name evidence="18" type="primary">uppP_1</name>
    <name evidence="17" type="synonym">uppP</name>
    <name evidence="18" type="ORF">RR49_01829</name>
</gene>
<evidence type="ECO:0000256" key="6">
    <source>
        <dbReference type="ARBA" id="ARBA00022692"/>
    </source>
</evidence>
<evidence type="ECO:0000256" key="4">
    <source>
        <dbReference type="ARBA" id="ARBA00021581"/>
    </source>
</evidence>
<feature type="transmembrane region" description="Helical" evidence="17">
    <location>
        <begin position="293"/>
        <end position="311"/>
    </location>
</feature>
<keyword evidence="5 17" id="KW-1003">Cell membrane</keyword>
<feature type="transmembrane region" description="Helical" evidence="17">
    <location>
        <begin position="258"/>
        <end position="281"/>
    </location>
</feature>
<dbReference type="PANTHER" id="PTHR30622:SF4">
    <property type="entry name" value="UNDECAPRENYL-DIPHOSPHATASE"/>
    <property type="match status" value="1"/>
</dbReference>
<comment type="catalytic activity">
    <reaction evidence="16 17">
        <text>di-trans,octa-cis-undecaprenyl diphosphate + H2O = di-trans,octa-cis-undecaprenyl phosphate + phosphate + H(+)</text>
        <dbReference type="Rhea" id="RHEA:28094"/>
        <dbReference type="ChEBI" id="CHEBI:15377"/>
        <dbReference type="ChEBI" id="CHEBI:15378"/>
        <dbReference type="ChEBI" id="CHEBI:43474"/>
        <dbReference type="ChEBI" id="CHEBI:58405"/>
        <dbReference type="ChEBI" id="CHEBI:60392"/>
        <dbReference type="EC" id="3.6.1.27"/>
    </reaction>
</comment>
<evidence type="ECO:0000313" key="19">
    <source>
        <dbReference type="Proteomes" id="UP000033451"/>
    </source>
</evidence>